<dbReference type="EMBL" id="CADCTZ010000927">
    <property type="protein sequence ID" value="CAA9371890.1"/>
    <property type="molecule type" value="Genomic_DNA"/>
</dbReference>
<organism evidence="1">
    <name type="scientific">uncultured Microcoleus sp</name>
    <dbReference type="NCBI Taxonomy" id="259945"/>
    <lineage>
        <taxon>Bacteria</taxon>
        <taxon>Bacillati</taxon>
        <taxon>Cyanobacteriota</taxon>
        <taxon>Cyanophyceae</taxon>
        <taxon>Oscillatoriophycideae</taxon>
        <taxon>Oscillatoriales</taxon>
        <taxon>Microcoleaceae</taxon>
        <taxon>Microcoleus</taxon>
        <taxon>environmental samples</taxon>
    </lineage>
</organism>
<gene>
    <name evidence="1" type="ORF">AVDCRST_MAG84-4381</name>
</gene>
<reference evidence="1" key="1">
    <citation type="submission" date="2020-02" db="EMBL/GenBank/DDBJ databases">
        <authorList>
            <person name="Meier V. D."/>
        </authorList>
    </citation>
    <scope>NUCLEOTIDE SEQUENCE</scope>
    <source>
        <strain evidence="1">AVDCRST_MAG84</strain>
    </source>
</reference>
<proteinExistence type="predicted"/>
<sequence>MREGFKLLPDRNDRPLGVAESLTIKRFQPPKKLQQMVTEK</sequence>
<evidence type="ECO:0000313" key="1">
    <source>
        <dbReference type="EMBL" id="CAA9371890.1"/>
    </source>
</evidence>
<dbReference type="AlphaFoldDB" id="A0A6J4MXT8"/>
<accession>A0A6J4MXT8</accession>
<protein>
    <submittedName>
        <fullName evidence="1">Uncharacterized protein</fullName>
    </submittedName>
</protein>
<name>A0A6J4MXT8_9CYAN</name>